<dbReference type="PANTHER" id="PTHR43861">
    <property type="entry name" value="TRANS-ACONITATE 2-METHYLTRANSFERASE-RELATED"/>
    <property type="match status" value="1"/>
</dbReference>
<keyword evidence="5" id="KW-1185">Reference proteome</keyword>
<dbReference type="InterPro" id="IPR041698">
    <property type="entry name" value="Methyltransf_25"/>
</dbReference>
<keyword evidence="1 4" id="KW-0489">Methyltransferase</keyword>
<evidence type="ECO:0000256" key="1">
    <source>
        <dbReference type="ARBA" id="ARBA00022603"/>
    </source>
</evidence>
<feature type="domain" description="Methyltransferase" evidence="3">
    <location>
        <begin position="39"/>
        <end position="133"/>
    </location>
</feature>
<proteinExistence type="predicted"/>
<reference evidence="4 5" key="1">
    <citation type="journal article" date="2015" name="Genome Announc.">
        <title>Expanding the biotechnology potential of lactobacilli through comparative genomics of 213 strains and associated genera.</title>
        <authorList>
            <person name="Sun Z."/>
            <person name="Harris H.M."/>
            <person name="McCann A."/>
            <person name="Guo C."/>
            <person name="Argimon S."/>
            <person name="Zhang W."/>
            <person name="Yang X."/>
            <person name="Jeffery I.B."/>
            <person name="Cooney J.C."/>
            <person name="Kagawa T.F."/>
            <person name="Liu W."/>
            <person name="Song Y."/>
            <person name="Salvetti E."/>
            <person name="Wrobel A."/>
            <person name="Rasinkangas P."/>
            <person name="Parkhill J."/>
            <person name="Rea M.C."/>
            <person name="O'Sullivan O."/>
            <person name="Ritari J."/>
            <person name="Douillard F.P."/>
            <person name="Paul Ross R."/>
            <person name="Yang R."/>
            <person name="Briner A.E."/>
            <person name="Felis G.E."/>
            <person name="de Vos W.M."/>
            <person name="Barrangou R."/>
            <person name="Klaenhammer T.R."/>
            <person name="Caufield P.W."/>
            <person name="Cui Y."/>
            <person name="Zhang H."/>
            <person name="O'Toole P.W."/>
        </authorList>
    </citation>
    <scope>NUCLEOTIDE SEQUENCE [LARGE SCALE GENOMIC DNA]</scope>
    <source>
        <strain evidence="4 5">DSM 18001</strain>
    </source>
</reference>
<gene>
    <name evidence="4" type="ORF">IV81_GL001299</name>
</gene>
<dbReference type="InterPro" id="IPR029063">
    <property type="entry name" value="SAM-dependent_MTases_sf"/>
</dbReference>
<dbReference type="GO" id="GO:0032259">
    <property type="term" value="P:methylation"/>
    <property type="evidence" value="ECO:0007669"/>
    <property type="project" value="UniProtKB-KW"/>
</dbReference>
<dbReference type="Proteomes" id="UP000051859">
    <property type="component" value="Unassembled WGS sequence"/>
</dbReference>
<dbReference type="PANTHER" id="PTHR43861:SF1">
    <property type="entry name" value="TRANS-ACONITATE 2-METHYLTRANSFERASE"/>
    <property type="match status" value="1"/>
</dbReference>
<dbReference type="RefSeq" id="WP_057802072.1">
    <property type="nucleotide sequence ID" value="NZ_JQBX01000004.1"/>
</dbReference>
<organism evidence="4 5">
    <name type="scientific">Pediococcus stilesii</name>
    <dbReference type="NCBI Taxonomy" id="331679"/>
    <lineage>
        <taxon>Bacteria</taxon>
        <taxon>Bacillati</taxon>
        <taxon>Bacillota</taxon>
        <taxon>Bacilli</taxon>
        <taxon>Lactobacillales</taxon>
        <taxon>Lactobacillaceae</taxon>
        <taxon>Pediococcus</taxon>
    </lineage>
</organism>
<name>A0A0R2L4D3_9LACO</name>
<evidence type="ECO:0000259" key="3">
    <source>
        <dbReference type="Pfam" id="PF13649"/>
    </source>
</evidence>
<dbReference type="GO" id="GO:0008168">
    <property type="term" value="F:methyltransferase activity"/>
    <property type="evidence" value="ECO:0007669"/>
    <property type="project" value="UniProtKB-KW"/>
</dbReference>
<dbReference type="AlphaFoldDB" id="A0A0R2L4D3"/>
<dbReference type="CDD" id="cd02440">
    <property type="entry name" value="AdoMet_MTases"/>
    <property type="match status" value="1"/>
</dbReference>
<dbReference type="Pfam" id="PF13649">
    <property type="entry name" value="Methyltransf_25"/>
    <property type="match status" value="1"/>
</dbReference>
<comment type="caution">
    <text evidence="4">The sequence shown here is derived from an EMBL/GenBank/DDBJ whole genome shotgun (WGS) entry which is preliminary data.</text>
</comment>
<evidence type="ECO:0000313" key="5">
    <source>
        <dbReference type="Proteomes" id="UP000051859"/>
    </source>
</evidence>
<keyword evidence="2 4" id="KW-0808">Transferase</keyword>
<evidence type="ECO:0000313" key="4">
    <source>
        <dbReference type="EMBL" id="KRN94662.1"/>
    </source>
</evidence>
<dbReference type="STRING" id="331679.IV81_GL001299"/>
<dbReference type="SUPFAM" id="SSF53335">
    <property type="entry name" value="S-adenosyl-L-methionine-dependent methyltransferases"/>
    <property type="match status" value="1"/>
</dbReference>
<dbReference type="Gene3D" id="2.20.25.110">
    <property type="entry name" value="S-adenosyl-L-methionine-dependent methyltransferases"/>
    <property type="match status" value="1"/>
</dbReference>
<accession>A0A0R2L4D3</accession>
<sequence>MIYQTFAELYDQLFDEEEYQNWFDYTKKEVDLKQQKDWLELACGAGRLAVRLAQNNQRVTGFDLSEEMLSLADQHAREADVDLELIQGNMLDLSELTSFDVVSCYADSFCYLPNQDQVLQAFKEVYKHLRLDGQFIFDVITPYQTGVVYPGYMFNYQDDGKAFIWSSFAGKDCYHIEHDLTFFTKMTNAGVEAFKRTEETHFERTYEMKTYLELLKEAGFTSVQCYADFGHAEVNETTTRWFFSCRR</sequence>
<protein>
    <submittedName>
        <fullName evidence="4">SAM-dependent methyltransferase</fullName>
    </submittedName>
</protein>
<evidence type="ECO:0000256" key="2">
    <source>
        <dbReference type="ARBA" id="ARBA00022679"/>
    </source>
</evidence>
<dbReference type="EMBL" id="JQBX01000004">
    <property type="protein sequence ID" value="KRN94662.1"/>
    <property type="molecule type" value="Genomic_DNA"/>
</dbReference>
<dbReference type="PATRIC" id="fig|331679.3.peg.1326"/>
<dbReference type="Gene3D" id="3.40.50.150">
    <property type="entry name" value="Vaccinia Virus protein VP39"/>
    <property type="match status" value="1"/>
</dbReference>